<feature type="compositionally biased region" description="Pro residues" evidence="1">
    <location>
        <begin position="82"/>
        <end position="94"/>
    </location>
</feature>
<evidence type="ECO:0000256" key="1">
    <source>
        <dbReference type="SAM" id="MobiDB-lite"/>
    </source>
</evidence>
<dbReference type="EMBL" id="JBANMG010000002">
    <property type="protein sequence ID" value="KAK6957187.1"/>
    <property type="molecule type" value="Genomic_DNA"/>
</dbReference>
<dbReference type="AlphaFoldDB" id="A0AAX6MXR3"/>
<dbReference type="PRINTS" id="PR01217">
    <property type="entry name" value="PRICHEXTENSN"/>
</dbReference>
<comment type="caution">
    <text evidence="2">The sequence shown here is derived from an EMBL/GenBank/DDBJ whole genome shotgun (WGS) entry which is preliminary data.</text>
</comment>
<name>A0AAX6MXR3_9PEZI</name>
<organism evidence="2 3">
    <name type="scientific">Daldinia eschscholtzii</name>
    <dbReference type="NCBI Taxonomy" id="292717"/>
    <lineage>
        <taxon>Eukaryota</taxon>
        <taxon>Fungi</taxon>
        <taxon>Dikarya</taxon>
        <taxon>Ascomycota</taxon>
        <taxon>Pezizomycotina</taxon>
        <taxon>Sordariomycetes</taxon>
        <taxon>Xylariomycetidae</taxon>
        <taxon>Xylariales</taxon>
        <taxon>Hypoxylaceae</taxon>
        <taxon>Daldinia</taxon>
    </lineage>
</organism>
<feature type="compositionally biased region" description="Polar residues" evidence="1">
    <location>
        <begin position="104"/>
        <end position="116"/>
    </location>
</feature>
<feature type="compositionally biased region" description="Pro residues" evidence="1">
    <location>
        <begin position="51"/>
        <end position="61"/>
    </location>
</feature>
<feature type="compositionally biased region" description="Pro residues" evidence="1">
    <location>
        <begin position="7"/>
        <end position="19"/>
    </location>
</feature>
<feature type="compositionally biased region" description="Pro residues" evidence="1">
    <location>
        <begin position="34"/>
        <end position="44"/>
    </location>
</feature>
<feature type="region of interest" description="Disordered" evidence="1">
    <location>
        <begin position="174"/>
        <end position="221"/>
    </location>
</feature>
<protein>
    <submittedName>
        <fullName evidence="2">Uncharacterized protein</fullName>
    </submittedName>
</protein>
<reference evidence="2 3" key="1">
    <citation type="journal article" date="2024" name="Front Chem Biol">
        <title>Unveiling the potential of Daldinia eschscholtzii MFLUCC 19-0629 through bioactivity and bioinformatics studies for enhanced sustainable agriculture production.</title>
        <authorList>
            <person name="Brooks S."/>
            <person name="Weaver J.A."/>
            <person name="Klomchit A."/>
            <person name="Alharthi S.A."/>
            <person name="Onlamun T."/>
            <person name="Nurani R."/>
            <person name="Vong T.K."/>
            <person name="Alberti F."/>
            <person name="Greco C."/>
        </authorList>
    </citation>
    <scope>NUCLEOTIDE SEQUENCE [LARGE SCALE GENOMIC DNA]</scope>
    <source>
        <strain evidence="2">MFLUCC 19-0629</strain>
    </source>
</reference>
<proteinExistence type="predicted"/>
<feature type="compositionally biased region" description="Low complexity" evidence="1">
    <location>
        <begin position="184"/>
        <end position="195"/>
    </location>
</feature>
<feature type="region of interest" description="Disordered" evidence="1">
    <location>
        <begin position="1"/>
        <end position="162"/>
    </location>
</feature>
<accession>A0AAX6MXR3</accession>
<feature type="compositionally biased region" description="Polar residues" evidence="1">
    <location>
        <begin position="127"/>
        <end position="140"/>
    </location>
</feature>
<keyword evidence="3" id="KW-1185">Reference proteome</keyword>
<feature type="compositionally biased region" description="Polar residues" evidence="1">
    <location>
        <begin position="196"/>
        <end position="221"/>
    </location>
</feature>
<gene>
    <name evidence="2" type="ORF">Daesc_002473</name>
</gene>
<sequence length="497" mass="54670">MSTPGSYRPPLPPRSPQPPRYINHSPGYPNGGYPSPPPGPPPRNPAYVPDSRPPPIPPRPPGYEITSPGPPPSRIARATSASPPPYSYHPPNAPIPSEGRDYSRTSSSTLHSQDGLTSIPPPPPNPHSQAILQQPASINLTLPAHPPTTAQHPPSPPIQVPFKDIINTAPLRHTTTTEIPNPLPLENSPSSLLTSRPSNTETLSPSSSQLRSQADTLTTSPSLEHLDAQFRPLSVENGPPANLSSIPYHTPESLHYIPERNPNVPVAPLSDPQVPKLGDHIYELPADNGLKGKPVTPSAEGLPALAPPAVTSCIDDPVTFTTDWYWHPEAPEFFICSRCYVDHIHKTKLWNLFQKERFSDGKLRVCRFSKPRMRDRLLKDALAMGSLKPALAWMRSRSRIPDCKGIDGVRGKEGIKWYRTKLNDIPGFVSCQACYEDYVLVNPFFVNFEPSQPQPAEDIVCKPEMSPFSPLGCAMSQESPPPPFLFLFFSFLFFSFT</sequence>
<dbReference type="Proteomes" id="UP001369815">
    <property type="component" value="Unassembled WGS sequence"/>
</dbReference>
<evidence type="ECO:0000313" key="2">
    <source>
        <dbReference type="EMBL" id="KAK6957187.1"/>
    </source>
</evidence>
<evidence type="ECO:0000313" key="3">
    <source>
        <dbReference type="Proteomes" id="UP001369815"/>
    </source>
</evidence>